<protein>
    <recommendedName>
        <fullName evidence="2">ribonuclease H</fullName>
        <ecNumber evidence="2">3.1.26.4</ecNumber>
    </recommendedName>
</protein>
<dbReference type="InterPro" id="IPR000477">
    <property type="entry name" value="RT_dom"/>
</dbReference>
<dbReference type="Pfam" id="PF00078">
    <property type="entry name" value="RVT_1"/>
    <property type="match status" value="1"/>
</dbReference>
<evidence type="ECO:0000256" key="3">
    <source>
        <dbReference type="SAM" id="MobiDB-lite"/>
    </source>
</evidence>
<evidence type="ECO:0000313" key="5">
    <source>
        <dbReference type="Proteomes" id="UP000515129"/>
    </source>
</evidence>
<dbReference type="Pfam" id="PF05380">
    <property type="entry name" value="Peptidase_A17"/>
    <property type="match status" value="1"/>
</dbReference>
<proteinExistence type="inferred from homology"/>
<dbReference type="Pfam" id="PF18701">
    <property type="entry name" value="DUF5641"/>
    <property type="match status" value="1"/>
</dbReference>
<dbReference type="GO" id="GO:0015074">
    <property type="term" value="P:DNA integration"/>
    <property type="evidence" value="ECO:0007669"/>
    <property type="project" value="InterPro"/>
</dbReference>
<dbReference type="InterPro" id="IPR008042">
    <property type="entry name" value="Retrotrans_Pao"/>
</dbReference>
<keyword evidence="5" id="KW-1185">Reference proteome</keyword>
<organism evidence="5 6">
    <name type="scientific">Carassius auratus</name>
    <name type="common">Goldfish</name>
    <dbReference type="NCBI Taxonomy" id="7957"/>
    <lineage>
        <taxon>Eukaryota</taxon>
        <taxon>Metazoa</taxon>
        <taxon>Chordata</taxon>
        <taxon>Craniata</taxon>
        <taxon>Vertebrata</taxon>
        <taxon>Euteleostomi</taxon>
        <taxon>Actinopterygii</taxon>
        <taxon>Neopterygii</taxon>
        <taxon>Teleostei</taxon>
        <taxon>Ostariophysi</taxon>
        <taxon>Cypriniformes</taxon>
        <taxon>Cyprinidae</taxon>
        <taxon>Cyprininae</taxon>
        <taxon>Carassius</taxon>
    </lineage>
</organism>
<dbReference type="InterPro" id="IPR043502">
    <property type="entry name" value="DNA/RNA_pol_sf"/>
</dbReference>
<dbReference type="PANTHER" id="PTHR47331">
    <property type="entry name" value="PHD-TYPE DOMAIN-CONTAINING PROTEIN"/>
    <property type="match status" value="1"/>
</dbReference>
<dbReference type="InterPro" id="IPR001584">
    <property type="entry name" value="Integrase_cat-core"/>
</dbReference>
<feature type="region of interest" description="Disordered" evidence="3">
    <location>
        <begin position="455"/>
        <end position="507"/>
    </location>
</feature>
<dbReference type="PROSITE" id="PS50994">
    <property type="entry name" value="INTEGRASE"/>
    <property type="match status" value="1"/>
</dbReference>
<dbReference type="Gene3D" id="3.30.70.270">
    <property type="match status" value="1"/>
</dbReference>
<name>A0A6P6P296_CARAU</name>
<dbReference type="Pfam" id="PF17921">
    <property type="entry name" value="Integrase_H2C2"/>
    <property type="match status" value="1"/>
</dbReference>
<dbReference type="InterPro" id="IPR036397">
    <property type="entry name" value="RNaseH_sf"/>
</dbReference>
<dbReference type="GO" id="GO:0003676">
    <property type="term" value="F:nucleic acid binding"/>
    <property type="evidence" value="ECO:0007669"/>
    <property type="project" value="InterPro"/>
</dbReference>
<dbReference type="Gene3D" id="1.10.340.70">
    <property type="match status" value="1"/>
</dbReference>
<feature type="compositionally biased region" description="Low complexity" evidence="3">
    <location>
        <begin position="1"/>
        <end position="11"/>
    </location>
</feature>
<dbReference type="KEGG" id="caua:113093786"/>
<evidence type="ECO:0000313" key="6">
    <source>
        <dbReference type="RefSeq" id="XP_026115137.1"/>
    </source>
</evidence>
<reference evidence="6" key="1">
    <citation type="submission" date="2025-08" db="UniProtKB">
        <authorList>
            <consortium name="RefSeq"/>
        </authorList>
    </citation>
    <scope>IDENTIFICATION</scope>
    <source>
        <strain evidence="6">Wakin</strain>
        <tissue evidence="6">Muscle</tissue>
    </source>
</reference>
<dbReference type="PANTHER" id="PTHR47331:SF5">
    <property type="entry name" value="RIBONUCLEASE H"/>
    <property type="match status" value="1"/>
</dbReference>
<dbReference type="InterPro" id="IPR043128">
    <property type="entry name" value="Rev_trsase/Diguanyl_cyclase"/>
</dbReference>
<dbReference type="Gene3D" id="3.30.420.10">
    <property type="entry name" value="Ribonuclease H-like superfamily/Ribonuclease H"/>
    <property type="match status" value="1"/>
</dbReference>
<sequence>MSQPENEVPVVRPRRRINPPAHLVDYELGEPLQHRQPLPGHSPIRGQSPSTVGHTRSSSPVSQDFERGKWTLRDEWPSASDGREGNEVEFTAMLQEMKQENAVLRKQANQLPEIISALQDMRHQNAMLHDKLKSLEAEKESPFRPVTFPAPSPGPFTPGVSPETPQRFRPIPAPRIKPPTKPTAVRGQRPATVDEYPGMAEDFRNMDISSSMPERVPTPVHYRDPPQPRYPHSTPHIPSHLSEFKTPARERILPAHTDYSKVYYQPPSTQEKMYRGPAPTIPFLTTPNPREFSRLRIALENILPEDATEQFKYQILTDHLKLEEALLVADSYSNSRFPFTNTLRALNKMYGQPHHLALQRIAELMDGPNISSGDVKAFQMFGLQVRSLVSMLEQLGQKGNVELECGSHVSRLMSKLPHDLRSSFKRYTHPLCVSIPTLLDFADWLEYELQVQEEHTDYSSQPKASSLLRKEMRRDSKQPRKSTTILLGTENPKPSPTTPAHPPKPAAVKREGVNAYCPYCENNRHFLNGCENFKLLSKEQKVTWIKGQNRCWRCGRGHHAANCTLKTLCPTCNRKHLQALHNVNEQGRATEEAVTSSAVLYVDRPTCDNKILLKVTKVLLQNGHKSMEAYAILDDGSERTIILQEAVKKLNLKGQPEDLVLRTVRQDTQTIHGAAVTFTVSSVAYPRKAFRIRSAFTANSLGLAEHTHPVKVLQKRYKHLEGLPLQHLHKVKPVVLIGSDCPHLITPIEPVRLGPPGGPAAVRTRLGWTLQGPALEISSKLSPQQCLFTSLRPSNDIYANVEKLWKIDILPYQNEKVLTRSRQDQECIKLLQDKTVRVDVNGIQRYATPLLRTKGMPCLHAPKEAVLPQLRGIENRLNKNPEQAAAYQEEIVRLQQAGYITKLSPDQVDRSRESWYIPHHLVEHNGKKRVVFNCSFAYQGHNLNEYLLPGPPLSPSLLAVLLRFREHSIAISSDIRGMFHQVRLLPEDKPLLRFIWRDLQRDKSPDVYEWQVLPFGTTCSPCCATFALQKHVLDNSESEDTRFSIEKSFYVDNCLQSFTSSETAKYFVDKLSNLLSSGGFDLRQWASNDPSVISHLPADARSQSNIQWLSEGHQDSQESTLGLHWHCSSDSLSYKQRWINHPRPTMRSIYHTLASQYDPIGYITPFTTRAKVIVQRLWDKKRDWDDTRLPEELLNLWKAWERELDDLQHISWPRCYCSKELDYPTSTRQIHIFCDASEQAYGSVAYLRTENPEGKVEVAFVAARSRVAPKKQQTIPRLELCAAVTGAQLAKTLKTELTLHIHSVTLWSDSTTVLNWLLSPSCHFKVFVGTRVAEIQELTESDKWRYVPSKENPADDITKGKSLCDINQESKWNKGPKFLRETTDHWPEMLPLLTIDQDCELRKPVFCGLSTSSPPIPYPQKYDTLPEMLKAYIQQVNGAATNIPTADDYKEAELAVLRQSQYESFPEELSCLRAGKPLPRNSRLLCLAPEFDEDTELIRVGGRLRQSSQLEDDAVHPIVLESRHPLTKLIIKDYDNQLHHPGPDRVFAELRRKYWVIRGRATVRNHQRQCPECQRWRGQPHPPRMADLPPSRLRIHQPVFYSTGVDCFGPYTIKVGRRTEKRWGIIFKCMTSRAVHIDILTSIDTDSFLMALRRFISRRGKPFELLADQGTNFKGGEKELRKSFNSLHPDLQTQLASQQIKFIFNPPSAPHFGGCWEREIRSLKAALQVTIGAQTVTEEVLRTVFIEIEGILNSKPIGYTSSDIADPDPVTPNILLMGRRDASLPQVGYQDTELLSRRRWRHSQVLADHFWKHFIRHYLPNLQIRQKWKTEEANLQIGDTVMIVDQQLPRSLWPIGRIVQVFPGHDQRIRSAEIQIRDKTYTRPVTKIICLPPLPD</sequence>
<dbReference type="InterPro" id="IPR040676">
    <property type="entry name" value="DUF5641"/>
</dbReference>
<feature type="compositionally biased region" description="Basic and acidic residues" evidence="3">
    <location>
        <begin position="64"/>
        <end position="86"/>
    </location>
</feature>
<dbReference type="GeneID" id="113093786"/>
<feature type="compositionally biased region" description="Pro residues" evidence="3">
    <location>
        <begin position="493"/>
        <end position="505"/>
    </location>
</feature>
<dbReference type="InterPro" id="IPR012337">
    <property type="entry name" value="RNaseH-like_sf"/>
</dbReference>
<dbReference type="InterPro" id="IPR041588">
    <property type="entry name" value="Integrase_H2C2"/>
</dbReference>
<dbReference type="SUPFAM" id="SSF56672">
    <property type="entry name" value="DNA/RNA polymerases"/>
    <property type="match status" value="1"/>
</dbReference>
<dbReference type="Gene3D" id="3.10.10.10">
    <property type="entry name" value="HIV Type 1 Reverse Transcriptase, subunit A, domain 1"/>
    <property type="match status" value="1"/>
</dbReference>
<comment type="similarity">
    <text evidence="1">Belongs to the beta type-B retroviral polymerase family. HERV class-II K(HML-2) pol subfamily.</text>
</comment>
<dbReference type="CDD" id="cd01644">
    <property type="entry name" value="RT_pepA17"/>
    <property type="match status" value="1"/>
</dbReference>
<feature type="region of interest" description="Disordered" evidence="3">
    <location>
        <begin position="1"/>
        <end position="87"/>
    </location>
</feature>
<feature type="domain" description="Integrase catalytic" evidence="4">
    <location>
        <begin position="1594"/>
        <end position="1775"/>
    </location>
</feature>
<dbReference type="SUPFAM" id="SSF53098">
    <property type="entry name" value="Ribonuclease H-like"/>
    <property type="match status" value="1"/>
</dbReference>
<feature type="compositionally biased region" description="Basic and acidic residues" evidence="3">
    <location>
        <begin position="468"/>
        <end position="478"/>
    </location>
</feature>
<feature type="compositionally biased region" description="Pro residues" evidence="3">
    <location>
        <begin position="171"/>
        <end position="181"/>
    </location>
</feature>
<accession>A0A6P6P296</accession>
<dbReference type="RefSeq" id="XP_026115137.1">
    <property type="nucleotide sequence ID" value="XM_026259352.1"/>
</dbReference>
<feature type="compositionally biased region" description="Polar residues" evidence="3">
    <location>
        <begin position="45"/>
        <end position="62"/>
    </location>
</feature>
<evidence type="ECO:0000259" key="4">
    <source>
        <dbReference type="PROSITE" id="PS50994"/>
    </source>
</evidence>
<gene>
    <name evidence="6" type="primary">LOC113093786</name>
</gene>
<feature type="region of interest" description="Disordered" evidence="3">
    <location>
        <begin position="137"/>
        <end position="190"/>
    </location>
</feature>
<dbReference type="EC" id="3.1.26.4" evidence="2"/>
<evidence type="ECO:0000256" key="2">
    <source>
        <dbReference type="ARBA" id="ARBA00012180"/>
    </source>
</evidence>
<dbReference type="GO" id="GO:0004523">
    <property type="term" value="F:RNA-DNA hybrid ribonuclease activity"/>
    <property type="evidence" value="ECO:0007669"/>
    <property type="project" value="UniProtKB-EC"/>
</dbReference>
<dbReference type="OrthoDB" id="10064741at2759"/>
<dbReference type="Proteomes" id="UP000515129">
    <property type="component" value="Unplaced"/>
</dbReference>
<evidence type="ECO:0000256" key="1">
    <source>
        <dbReference type="ARBA" id="ARBA00010879"/>
    </source>
</evidence>